<evidence type="ECO:0000259" key="1">
    <source>
        <dbReference type="Pfam" id="PF22707"/>
    </source>
</evidence>
<dbReference type="Pfam" id="PF22860">
    <property type="entry name" value="DUF7017"/>
    <property type="match status" value="1"/>
</dbReference>
<evidence type="ECO:0000313" key="2">
    <source>
        <dbReference type="EMBL" id="EFI34787.1"/>
    </source>
</evidence>
<organism evidence="2 3">
    <name type="scientific">Desulfonatronospira thiodismutans ASO3-1</name>
    <dbReference type="NCBI Taxonomy" id="555779"/>
    <lineage>
        <taxon>Bacteria</taxon>
        <taxon>Pseudomonadati</taxon>
        <taxon>Thermodesulfobacteriota</taxon>
        <taxon>Desulfovibrionia</taxon>
        <taxon>Desulfovibrionales</taxon>
        <taxon>Desulfonatronovibrionaceae</taxon>
        <taxon>Desulfonatronospira</taxon>
    </lineage>
</organism>
<comment type="caution">
    <text evidence="2">The sequence shown here is derived from an EMBL/GenBank/DDBJ whole genome shotgun (WGS) entry which is preliminary data.</text>
</comment>
<protein>
    <recommendedName>
        <fullName evidence="1">TOTE conflict systems S1/CSD-like domain-containing protein</fullName>
    </recommendedName>
</protein>
<dbReference type="eggNOG" id="COG0457">
    <property type="taxonomic scope" value="Bacteria"/>
</dbReference>
<dbReference type="InterPro" id="IPR019734">
    <property type="entry name" value="TPR_rpt"/>
</dbReference>
<name>D6SPW1_9BACT</name>
<evidence type="ECO:0000313" key="3">
    <source>
        <dbReference type="Proteomes" id="UP000005496"/>
    </source>
</evidence>
<reference evidence="2" key="1">
    <citation type="submission" date="2010-05" db="EMBL/GenBank/DDBJ databases">
        <title>The draft genome of Desulfonatronospira thiodismutans ASO3-1.</title>
        <authorList>
            <consortium name="US DOE Joint Genome Institute (JGI-PGF)"/>
            <person name="Lucas S."/>
            <person name="Copeland A."/>
            <person name="Lapidus A."/>
            <person name="Cheng J.-F."/>
            <person name="Bruce D."/>
            <person name="Goodwin L."/>
            <person name="Pitluck S."/>
            <person name="Chertkov O."/>
            <person name="Brettin T."/>
            <person name="Detter J.C."/>
            <person name="Han C."/>
            <person name="Land M.L."/>
            <person name="Hauser L."/>
            <person name="Kyrpides N."/>
            <person name="Mikhailova N."/>
            <person name="Muyzer G."/>
            <person name="Woyke T."/>
        </authorList>
    </citation>
    <scope>NUCLEOTIDE SEQUENCE [LARGE SCALE GENOMIC DNA]</scope>
    <source>
        <strain evidence="2">ASO3-1</strain>
    </source>
</reference>
<sequence>MAYSSGQENINQLLERAKAASGQDDREKALSLYRQAVKAAPNLVMARTGLAWEIVKSLKEQKNNDFPNPQHFLDLLREYACIHDIKKPGRLHSQFLRWAANAAAKEKISNFISILRWWDPANFRLEDFERFRPDGGDRSFDSLVELAIRGIAKNIKKENDQYHLDWATEFVGQHYDKYPHQEWFPHYYSKLLIKTGRMAQARELLLPLVRKKQNEFWSWTHLAQTYPGDNDTRLSCLCRALLCPAKEEKYRVKVHEELAEILVEKEKLPEARYEIEQAINIQESNEWKVSAKMQLFRSSPWFSQVQVLNSNRQLYQDHSSLAEEIVFHGLPVHPAIVIKHLPEKDKRPGLTFMGFTREGSLEQVLIKTKKFPVLNNMPPGTPLSLSLELSGQEPVVINLEPREGESWDIIEPRPGVVKNINTGKGITFVALSSDEFCPVYHDSLPEIRSFEPGDGLNIRTVSEKDMKQRVVWIGKKEELPSFARRFSGSLNLKGWADFGFVDEVYIPRELVGRWELKNKDELQGVALMEYNPKKEQYGWRAVSLYRKQE</sequence>
<dbReference type="Gene3D" id="1.25.40.10">
    <property type="entry name" value="Tetratricopeptide repeat domain"/>
    <property type="match status" value="1"/>
</dbReference>
<keyword evidence="3" id="KW-1185">Reference proteome</keyword>
<accession>D6SPW1</accession>
<dbReference type="EMBL" id="ACJN02000002">
    <property type="protein sequence ID" value="EFI34787.1"/>
    <property type="molecule type" value="Genomic_DNA"/>
</dbReference>
<proteinExistence type="predicted"/>
<dbReference type="InterPro" id="IPR054427">
    <property type="entry name" value="S1CSD-TOTE-2"/>
</dbReference>
<dbReference type="SMART" id="SM00028">
    <property type="entry name" value="TPR"/>
    <property type="match status" value="2"/>
</dbReference>
<dbReference type="Pfam" id="PF22707">
    <property type="entry name" value="S1CSD-TOTE-2"/>
    <property type="match status" value="1"/>
</dbReference>
<dbReference type="InterPro" id="IPR054283">
    <property type="entry name" value="DUF7017"/>
</dbReference>
<dbReference type="Proteomes" id="UP000005496">
    <property type="component" value="Unassembled WGS sequence"/>
</dbReference>
<feature type="domain" description="TOTE conflict systems S1/CSD-like" evidence="1">
    <location>
        <begin position="484"/>
        <end position="544"/>
    </location>
</feature>
<dbReference type="AlphaFoldDB" id="D6SPW1"/>
<dbReference type="RefSeq" id="WP_008870103.1">
    <property type="nucleotide sequence ID" value="NZ_ACJN02000002.1"/>
</dbReference>
<dbReference type="OrthoDB" id="6196244at2"/>
<dbReference type="InterPro" id="IPR011990">
    <property type="entry name" value="TPR-like_helical_dom_sf"/>
</dbReference>
<gene>
    <name evidence="2" type="ORF">Dthio_PD2164</name>
</gene>
<dbReference type="SUPFAM" id="SSF48452">
    <property type="entry name" value="TPR-like"/>
    <property type="match status" value="1"/>
</dbReference>